<evidence type="ECO:0000313" key="6">
    <source>
        <dbReference type="Proteomes" id="UP000195953"/>
    </source>
</evidence>
<protein>
    <submittedName>
        <fullName evidence="4">Drug:H+ antiporter-1 family protein</fullName>
    </submittedName>
</protein>
<dbReference type="EMBL" id="LT853885">
    <property type="protein sequence ID" value="SMR05189.1"/>
    <property type="molecule type" value="Genomic_DNA"/>
</dbReference>
<evidence type="ECO:0000313" key="4">
    <source>
        <dbReference type="EMBL" id="SMR05189.1"/>
    </source>
</evidence>
<accession>A0A1Y6HNS2</accession>
<organism evidence="4 6">
    <name type="scientific">Xanthomonas fragariae</name>
    <dbReference type="NCBI Taxonomy" id="48664"/>
    <lineage>
        <taxon>Bacteria</taxon>
        <taxon>Pseudomonadati</taxon>
        <taxon>Pseudomonadota</taxon>
        <taxon>Gammaproteobacteria</taxon>
        <taxon>Lysobacterales</taxon>
        <taxon>Lysobacteraceae</taxon>
        <taxon>Xanthomonas</taxon>
    </lineage>
</organism>
<dbReference type="Proteomes" id="UP000195877">
    <property type="component" value="Chromosome 1"/>
</dbReference>
<sequence length="105" mass="10635">MRCRSAGWCAGWAVSAPSAQALITCEVGAEAQGRMQGALTSLVNMAGIAGPVLFANTFAWFIGRSAPLPLPGAPWLLAGVSLATGWIIAWKRAGRAGVSAPAALG</sequence>
<evidence type="ECO:0000256" key="1">
    <source>
        <dbReference type="SAM" id="Phobius"/>
    </source>
</evidence>
<feature type="signal peptide" evidence="2">
    <location>
        <begin position="1"/>
        <end position="21"/>
    </location>
</feature>
<reference evidence="3 5" key="2">
    <citation type="submission" date="2017-05" db="EMBL/GenBank/DDBJ databases">
        <authorList>
            <person name="Blom J."/>
        </authorList>
    </citation>
    <scope>NUCLEOTIDE SEQUENCE [LARGE SCALE GENOMIC DNA]</scope>
    <source>
        <strain evidence="3">PD885</strain>
    </source>
</reference>
<dbReference type="InterPro" id="IPR036259">
    <property type="entry name" value="MFS_trans_sf"/>
</dbReference>
<name>A0A1Y6HNS2_9XANT</name>
<evidence type="ECO:0000313" key="3">
    <source>
        <dbReference type="EMBL" id="SMR01151.1"/>
    </source>
</evidence>
<gene>
    <name evidence="4" type="ORF">PD5205_03917</name>
    <name evidence="3" type="ORF">PD885_03937</name>
</gene>
<keyword evidence="2" id="KW-0732">Signal</keyword>
<dbReference type="STRING" id="48664.BER92_19060"/>
<feature type="chain" id="PRO_5012057194" evidence="2">
    <location>
        <begin position="22"/>
        <end position="105"/>
    </location>
</feature>
<evidence type="ECO:0000313" key="5">
    <source>
        <dbReference type="Proteomes" id="UP000195877"/>
    </source>
</evidence>
<feature type="transmembrane region" description="Helical" evidence="1">
    <location>
        <begin position="73"/>
        <end position="90"/>
    </location>
</feature>
<feature type="transmembrane region" description="Helical" evidence="1">
    <location>
        <begin position="37"/>
        <end position="61"/>
    </location>
</feature>
<keyword evidence="1" id="KW-1133">Transmembrane helix</keyword>
<dbReference type="Proteomes" id="UP000195953">
    <property type="component" value="Chromosome 1"/>
</dbReference>
<reference evidence="4 6" key="1">
    <citation type="submission" date="2017-05" db="EMBL/GenBank/DDBJ databases">
        <authorList>
            <person name="Song R."/>
            <person name="Chenine A.L."/>
            <person name="Ruprecht R.M."/>
        </authorList>
    </citation>
    <scope>NUCLEOTIDE SEQUENCE [LARGE SCALE GENOMIC DNA]</scope>
    <source>
        <strain evidence="4">PD5205</strain>
    </source>
</reference>
<keyword evidence="5" id="KW-1185">Reference proteome</keyword>
<dbReference type="EMBL" id="LT853882">
    <property type="protein sequence ID" value="SMR01151.1"/>
    <property type="molecule type" value="Genomic_DNA"/>
</dbReference>
<evidence type="ECO:0000256" key="2">
    <source>
        <dbReference type="SAM" id="SignalP"/>
    </source>
</evidence>
<keyword evidence="1" id="KW-0812">Transmembrane</keyword>
<dbReference type="AlphaFoldDB" id="A0A1Y6HNS2"/>
<keyword evidence="1" id="KW-0472">Membrane</keyword>
<dbReference type="SUPFAM" id="SSF103473">
    <property type="entry name" value="MFS general substrate transporter"/>
    <property type="match status" value="1"/>
</dbReference>
<proteinExistence type="predicted"/>